<name>A0A6M0CI80_9FLAO</name>
<sequence>MHNISKYILALFFLVAGSCHFIDPGFYSGLIPDYLPYQNALNVVSGIVEIVLGLLVLFPKTRKIAGILLIAMLIIFIASHVHFTKLGSCIQDGLCIPEWISYIRLLVVHPILMIWVAKVCITPIKKHNIANANS</sequence>
<dbReference type="PANTHER" id="PTHR36974:SF1">
    <property type="entry name" value="DOXX FAMILY MEMBRANE PROTEIN"/>
    <property type="match status" value="1"/>
</dbReference>
<keyword evidence="3 5" id="KW-1133">Transmembrane helix</keyword>
<dbReference type="EMBL" id="JAABOQ010000003">
    <property type="protein sequence ID" value="NER17232.1"/>
    <property type="molecule type" value="Genomic_DNA"/>
</dbReference>
<keyword evidence="8" id="KW-1185">Reference proteome</keyword>
<dbReference type="Proteomes" id="UP000474296">
    <property type="component" value="Unassembled WGS sequence"/>
</dbReference>
<dbReference type="InterPro" id="IPR009908">
    <property type="entry name" value="Methylamine_util_MauE"/>
</dbReference>
<feature type="transmembrane region" description="Helical" evidence="5">
    <location>
        <begin position="37"/>
        <end position="57"/>
    </location>
</feature>
<reference evidence="7 8" key="1">
    <citation type="submission" date="2020-01" db="EMBL/GenBank/DDBJ databases">
        <title>Spongiivirga citrea KCTC 32990T.</title>
        <authorList>
            <person name="Wang G."/>
        </authorList>
    </citation>
    <scope>NUCLEOTIDE SEQUENCE [LARGE SCALE GENOMIC DNA]</scope>
    <source>
        <strain evidence="7 8">KCTC 32990</strain>
    </source>
</reference>
<evidence type="ECO:0000256" key="2">
    <source>
        <dbReference type="ARBA" id="ARBA00022692"/>
    </source>
</evidence>
<dbReference type="RefSeq" id="WP_164031515.1">
    <property type="nucleotide sequence ID" value="NZ_JAABOQ010000003.1"/>
</dbReference>
<comment type="caution">
    <text evidence="7">The sequence shown here is derived from an EMBL/GenBank/DDBJ whole genome shotgun (WGS) entry which is preliminary data.</text>
</comment>
<dbReference type="GO" id="GO:0030416">
    <property type="term" value="P:methylamine metabolic process"/>
    <property type="evidence" value="ECO:0007669"/>
    <property type="project" value="InterPro"/>
</dbReference>
<evidence type="ECO:0000256" key="1">
    <source>
        <dbReference type="ARBA" id="ARBA00004141"/>
    </source>
</evidence>
<comment type="subcellular location">
    <subcellularLocation>
        <location evidence="1">Membrane</location>
        <topology evidence="1">Multi-pass membrane protein</topology>
    </subcellularLocation>
</comment>
<dbReference type="Pfam" id="PF07291">
    <property type="entry name" value="MauE"/>
    <property type="match status" value="1"/>
</dbReference>
<protein>
    <recommendedName>
        <fullName evidence="6">Methylamine utilisation protein MauE domain-containing protein</fullName>
    </recommendedName>
</protein>
<gene>
    <name evidence="7" type="ORF">GWK10_08415</name>
</gene>
<evidence type="ECO:0000256" key="3">
    <source>
        <dbReference type="ARBA" id="ARBA00022989"/>
    </source>
</evidence>
<feature type="transmembrane region" description="Helical" evidence="5">
    <location>
        <begin position="64"/>
        <end position="82"/>
    </location>
</feature>
<evidence type="ECO:0000256" key="4">
    <source>
        <dbReference type="ARBA" id="ARBA00023136"/>
    </source>
</evidence>
<dbReference type="PANTHER" id="PTHR36974">
    <property type="entry name" value="MEMBRANE PROTEIN-RELATED"/>
    <property type="match status" value="1"/>
</dbReference>
<keyword evidence="2 5" id="KW-0812">Transmembrane</keyword>
<evidence type="ECO:0000259" key="6">
    <source>
        <dbReference type="Pfam" id="PF07291"/>
    </source>
</evidence>
<feature type="domain" description="Methylamine utilisation protein MauE" evidence="6">
    <location>
        <begin position="4"/>
        <end position="78"/>
    </location>
</feature>
<evidence type="ECO:0000313" key="7">
    <source>
        <dbReference type="EMBL" id="NER17232.1"/>
    </source>
</evidence>
<evidence type="ECO:0000313" key="8">
    <source>
        <dbReference type="Proteomes" id="UP000474296"/>
    </source>
</evidence>
<evidence type="ECO:0000256" key="5">
    <source>
        <dbReference type="SAM" id="Phobius"/>
    </source>
</evidence>
<accession>A0A6M0CI80</accession>
<proteinExistence type="predicted"/>
<dbReference type="GO" id="GO:0016020">
    <property type="term" value="C:membrane"/>
    <property type="evidence" value="ECO:0007669"/>
    <property type="project" value="UniProtKB-SubCell"/>
</dbReference>
<dbReference type="AlphaFoldDB" id="A0A6M0CI80"/>
<feature type="transmembrane region" description="Helical" evidence="5">
    <location>
        <begin position="102"/>
        <end position="121"/>
    </location>
</feature>
<keyword evidence="4 5" id="KW-0472">Membrane</keyword>
<organism evidence="7 8">
    <name type="scientific">Spongiivirga citrea</name>
    <dbReference type="NCBI Taxonomy" id="1481457"/>
    <lineage>
        <taxon>Bacteria</taxon>
        <taxon>Pseudomonadati</taxon>
        <taxon>Bacteroidota</taxon>
        <taxon>Flavobacteriia</taxon>
        <taxon>Flavobacteriales</taxon>
        <taxon>Flavobacteriaceae</taxon>
        <taxon>Spongiivirga</taxon>
    </lineage>
</organism>
<dbReference type="PROSITE" id="PS51257">
    <property type="entry name" value="PROKAR_LIPOPROTEIN"/>
    <property type="match status" value="1"/>
</dbReference>